<dbReference type="AlphaFoldDB" id="G9YJ80"/>
<evidence type="ECO:0000256" key="1">
    <source>
        <dbReference type="SAM" id="Phobius"/>
    </source>
</evidence>
<dbReference type="HOGENOM" id="CLU_2217515_0_0_9"/>
<evidence type="ECO:0000313" key="3">
    <source>
        <dbReference type="Proteomes" id="UP000005481"/>
    </source>
</evidence>
<proteinExistence type="predicted"/>
<dbReference type="OrthoDB" id="9936710at2"/>
<organism evidence="2 3">
    <name type="scientific">Anaeroglobus geminatus F0357</name>
    <dbReference type="NCBI Taxonomy" id="861450"/>
    <lineage>
        <taxon>Bacteria</taxon>
        <taxon>Bacillati</taxon>
        <taxon>Bacillota</taxon>
        <taxon>Negativicutes</taxon>
        <taxon>Veillonellales</taxon>
        <taxon>Veillonellaceae</taxon>
        <taxon>Anaeroglobus</taxon>
    </lineage>
</organism>
<gene>
    <name evidence="2" type="ORF">HMPREF0080_01725</name>
</gene>
<accession>G9YJ80</accession>
<reference evidence="2 3" key="1">
    <citation type="submission" date="2011-08" db="EMBL/GenBank/DDBJ databases">
        <authorList>
            <person name="Weinstock G."/>
            <person name="Sodergren E."/>
            <person name="Clifton S."/>
            <person name="Fulton L."/>
            <person name="Fulton B."/>
            <person name="Courtney L."/>
            <person name="Fronick C."/>
            <person name="Harrison M."/>
            <person name="Strong C."/>
            <person name="Farmer C."/>
            <person name="Delahaunty K."/>
            <person name="Markovic C."/>
            <person name="Hall O."/>
            <person name="Minx P."/>
            <person name="Tomlinson C."/>
            <person name="Mitreva M."/>
            <person name="Hou S."/>
            <person name="Chen J."/>
            <person name="Wollam A."/>
            <person name="Pepin K.H."/>
            <person name="Johnson M."/>
            <person name="Bhonagiri V."/>
            <person name="Zhang X."/>
            <person name="Suruliraj S."/>
            <person name="Warren W."/>
            <person name="Chinwalla A."/>
            <person name="Mardis E.R."/>
            <person name="Wilson R.K."/>
        </authorList>
    </citation>
    <scope>NUCLEOTIDE SEQUENCE [LARGE SCALE GENOMIC DNA]</scope>
    <source>
        <strain evidence="2 3">F0357</strain>
    </source>
</reference>
<comment type="caution">
    <text evidence="2">The sequence shown here is derived from an EMBL/GenBank/DDBJ whole genome shotgun (WGS) entry which is preliminary data.</text>
</comment>
<keyword evidence="1" id="KW-0472">Membrane</keyword>
<evidence type="ECO:0000313" key="2">
    <source>
        <dbReference type="EMBL" id="EHM38788.1"/>
    </source>
</evidence>
<feature type="transmembrane region" description="Helical" evidence="1">
    <location>
        <begin position="6"/>
        <end position="25"/>
    </location>
</feature>
<dbReference type="RefSeq" id="WP_006790694.1">
    <property type="nucleotide sequence ID" value="NZ_JH417605.1"/>
</dbReference>
<protein>
    <submittedName>
        <fullName evidence="2">Uncharacterized protein</fullName>
    </submittedName>
</protein>
<dbReference type="eggNOG" id="ENOG502ZCZY">
    <property type="taxonomic scope" value="Bacteria"/>
</dbReference>
<dbReference type="EMBL" id="AGCJ01000075">
    <property type="protein sequence ID" value="EHM38788.1"/>
    <property type="molecule type" value="Genomic_DNA"/>
</dbReference>
<keyword evidence="3" id="KW-1185">Reference proteome</keyword>
<keyword evidence="1" id="KW-0812">Transmembrane</keyword>
<sequence>MEFSPQHLVVCTIAVFAFLCILFAVHYTRHHGSNDLFEPHFRKVGDGVVIMEFYGFGATGENRIKRFKRVYFEGKVVSYEGLNYTIDSVSAATGSTGKIVCVLKKL</sequence>
<dbReference type="Proteomes" id="UP000005481">
    <property type="component" value="Unassembled WGS sequence"/>
</dbReference>
<name>G9YJ80_9FIRM</name>
<keyword evidence="1" id="KW-1133">Transmembrane helix</keyword>
<dbReference type="STRING" id="861450.HMPREF0080_01725"/>